<dbReference type="InterPro" id="IPR007372">
    <property type="entry name" value="Lipid/polyisoprenoid-bd_YceI"/>
</dbReference>
<sequence>MKKTIISLFTLFTFANATGGCILEQSDDINVTWKGYKTFAKLGVSGQFTKVEYTPNKKSGKNFKELFVGSMVHIYMNQIDTGDASRDKTLVKWFFSKLDGETIEGKIVDIEANRRVGKGARTGMVDVQITMNKKTLIIPMSYYYNKGKFRATGTIDLFDFAGSQALASINKSCYDLHEGKTWNDVTIEFRTAIKATLCNVKK</sequence>
<organism evidence="2">
    <name type="scientific">hydrothermal vent metagenome</name>
    <dbReference type="NCBI Taxonomy" id="652676"/>
    <lineage>
        <taxon>unclassified sequences</taxon>
        <taxon>metagenomes</taxon>
        <taxon>ecological metagenomes</taxon>
    </lineage>
</organism>
<dbReference type="AlphaFoldDB" id="A0A1W1BWS2"/>
<evidence type="ECO:0000313" key="2">
    <source>
        <dbReference type="EMBL" id="SFV57989.1"/>
    </source>
</evidence>
<dbReference type="Pfam" id="PF04264">
    <property type="entry name" value="YceI"/>
    <property type="match status" value="1"/>
</dbReference>
<dbReference type="Gene3D" id="2.40.128.110">
    <property type="entry name" value="Lipid/polyisoprenoid-binding, YceI-like"/>
    <property type="match status" value="1"/>
</dbReference>
<protein>
    <recommendedName>
        <fullName evidence="1">Lipid/polyisoprenoid-binding YceI-like domain-containing protein</fullName>
    </recommendedName>
</protein>
<feature type="domain" description="Lipid/polyisoprenoid-binding YceI-like" evidence="1">
    <location>
        <begin position="36"/>
        <end position="191"/>
    </location>
</feature>
<dbReference type="PROSITE" id="PS51257">
    <property type="entry name" value="PROKAR_LIPOPROTEIN"/>
    <property type="match status" value="1"/>
</dbReference>
<evidence type="ECO:0000259" key="1">
    <source>
        <dbReference type="Pfam" id="PF04264"/>
    </source>
</evidence>
<dbReference type="InterPro" id="IPR036761">
    <property type="entry name" value="TTHA0802/YceI-like_sf"/>
</dbReference>
<name>A0A1W1BWS2_9ZZZZ</name>
<reference evidence="2" key="1">
    <citation type="submission" date="2016-10" db="EMBL/GenBank/DDBJ databases">
        <authorList>
            <person name="de Groot N.N."/>
        </authorList>
    </citation>
    <scope>NUCLEOTIDE SEQUENCE</scope>
</reference>
<gene>
    <name evidence="2" type="ORF">MNB_SV-12-792</name>
</gene>
<accession>A0A1W1BWS2</accession>
<dbReference type="EMBL" id="FPHE01000082">
    <property type="protein sequence ID" value="SFV57989.1"/>
    <property type="molecule type" value="Genomic_DNA"/>
</dbReference>
<proteinExistence type="predicted"/>